<protein>
    <recommendedName>
        <fullName evidence="3">Phosphohistidine phosphatase</fullName>
    </recommendedName>
</protein>
<dbReference type="InterPro" id="IPR029033">
    <property type="entry name" value="His_PPase_superfam"/>
</dbReference>
<dbReference type="Pfam" id="PF00300">
    <property type="entry name" value="His_Phos_1"/>
    <property type="match status" value="1"/>
</dbReference>
<dbReference type="Proteomes" id="UP000293583">
    <property type="component" value="Unassembled WGS sequence"/>
</dbReference>
<dbReference type="SMART" id="SM00855">
    <property type="entry name" value="PGAM"/>
    <property type="match status" value="1"/>
</dbReference>
<dbReference type="PANTHER" id="PTHR47623">
    <property type="entry name" value="OS09G0287300 PROTEIN"/>
    <property type="match status" value="1"/>
</dbReference>
<gene>
    <name evidence="1" type="ORF">EWU20_04790</name>
</gene>
<dbReference type="SUPFAM" id="SSF53254">
    <property type="entry name" value="Phosphoglycerate mutase-like"/>
    <property type="match status" value="1"/>
</dbReference>
<comment type="caution">
    <text evidence="1">The sequence shown here is derived from an EMBL/GenBank/DDBJ whole genome shotgun (WGS) entry which is preliminary data.</text>
</comment>
<name>A0A4Q9BEM2_9BACT</name>
<reference evidence="1 2" key="1">
    <citation type="submission" date="2019-02" db="EMBL/GenBank/DDBJ databases">
        <title>Genome of a new Bacteroidetes strain.</title>
        <authorList>
            <person name="Pitt A."/>
        </authorList>
    </citation>
    <scope>NUCLEOTIDE SEQUENCE [LARGE SCALE GENOMIC DNA]</scope>
    <source>
        <strain evidence="1 2">103A-SOEBACH</strain>
    </source>
</reference>
<evidence type="ECO:0000313" key="2">
    <source>
        <dbReference type="Proteomes" id="UP000293583"/>
    </source>
</evidence>
<evidence type="ECO:0008006" key="3">
    <source>
        <dbReference type="Google" id="ProtNLM"/>
    </source>
</evidence>
<dbReference type="RefSeq" id="WP_130922920.1">
    <property type="nucleotide sequence ID" value="NZ_JAANOL010000002.1"/>
</dbReference>
<organism evidence="1 2">
    <name type="scientific">Aquirufa antheringensis</name>
    <dbReference type="NCBI Taxonomy" id="2516559"/>
    <lineage>
        <taxon>Bacteria</taxon>
        <taxon>Pseudomonadati</taxon>
        <taxon>Bacteroidota</taxon>
        <taxon>Cytophagia</taxon>
        <taxon>Cytophagales</taxon>
        <taxon>Flectobacillaceae</taxon>
        <taxon>Aquirufa</taxon>
    </lineage>
</organism>
<evidence type="ECO:0000313" key="1">
    <source>
        <dbReference type="EMBL" id="TBH74464.1"/>
    </source>
</evidence>
<dbReference type="PANTHER" id="PTHR47623:SF1">
    <property type="entry name" value="OS09G0287300 PROTEIN"/>
    <property type="match status" value="1"/>
</dbReference>
<keyword evidence="2" id="KW-1185">Reference proteome</keyword>
<dbReference type="CDD" id="cd07067">
    <property type="entry name" value="HP_PGM_like"/>
    <property type="match status" value="1"/>
</dbReference>
<proteinExistence type="predicted"/>
<accession>A0A4Q9BEM2</accession>
<dbReference type="EMBL" id="SEWY01000002">
    <property type="protein sequence ID" value="TBH74464.1"/>
    <property type="molecule type" value="Genomic_DNA"/>
</dbReference>
<dbReference type="OrthoDB" id="9810154at2"/>
<sequence>MELILIRHAHAGPHTVEDKGRHLSERGIEEALLLGEWMHLKQFPAGFWLISDAIRTRETAELLGKPFSEYELSEFWYISSGPDYLTEIAKRTEPIIYLVAHNPSISYLASYLTGEMIQMETAGCVSLHFPSLSSWSEITKGSANITHQL</sequence>
<dbReference type="Gene3D" id="3.40.50.1240">
    <property type="entry name" value="Phosphoglycerate mutase-like"/>
    <property type="match status" value="1"/>
</dbReference>
<dbReference type="AlphaFoldDB" id="A0A4Q9BEM2"/>
<dbReference type="InterPro" id="IPR013078">
    <property type="entry name" value="His_Pase_superF_clade-1"/>
</dbReference>